<feature type="compositionally biased region" description="Pro residues" evidence="1">
    <location>
        <begin position="13"/>
        <end position="34"/>
    </location>
</feature>
<evidence type="ECO:0000313" key="2">
    <source>
        <dbReference type="EMBL" id="EFL35247.1"/>
    </source>
</evidence>
<name>D9WY35_STRVT</name>
<dbReference type="AlphaFoldDB" id="D9WY35"/>
<keyword evidence="3" id="KW-1185">Reference proteome</keyword>
<dbReference type="EMBL" id="GG657757">
    <property type="protein sequence ID" value="EFL35247.1"/>
    <property type="molecule type" value="Genomic_DNA"/>
</dbReference>
<dbReference type="HOGENOM" id="CLU_2774342_0_0_11"/>
<organism evidence="2 3">
    <name type="scientific">Streptomyces viridochromogenes (strain DSM 40736 / JCM 4977 / BCRC 1201 / Tue 494)</name>
    <dbReference type="NCBI Taxonomy" id="591159"/>
    <lineage>
        <taxon>Bacteria</taxon>
        <taxon>Bacillati</taxon>
        <taxon>Actinomycetota</taxon>
        <taxon>Actinomycetes</taxon>
        <taxon>Kitasatosporales</taxon>
        <taxon>Streptomycetaceae</taxon>
        <taxon>Streptomyces</taxon>
    </lineage>
</organism>
<accession>D9WY35</accession>
<evidence type="ECO:0000313" key="3">
    <source>
        <dbReference type="Proteomes" id="UP000004184"/>
    </source>
</evidence>
<gene>
    <name evidence="2" type="ORF">SSQG_05765</name>
</gene>
<protein>
    <submittedName>
        <fullName evidence="2">Predicted protein</fullName>
    </submittedName>
</protein>
<feature type="region of interest" description="Disordered" evidence="1">
    <location>
        <begin position="1"/>
        <end position="56"/>
    </location>
</feature>
<reference evidence="3" key="1">
    <citation type="submission" date="2009-02" db="EMBL/GenBank/DDBJ databases">
        <title>Annotation of Streptomyces viridochromogenes strain DSM 40736.</title>
        <authorList>
            <consortium name="The Broad Institute Genome Sequencing Platform"/>
            <consortium name="Broad Institute Microbial Sequencing Center"/>
            <person name="Fischbach M."/>
            <person name="Godfrey P."/>
            <person name="Ward D."/>
            <person name="Young S."/>
            <person name="Zeng Q."/>
            <person name="Koehrsen M."/>
            <person name="Alvarado L."/>
            <person name="Berlin A.M."/>
            <person name="Bochicchio J."/>
            <person name="Borenstein D."/>
            <person name="Chapman S.B."/>
            <person name="Chen Z."/>
            <person name="Engels R."/>
            <person name="Freedman E."/>
            <person name="Gellesch M."/>
            <person name="Goldberg J."/>
            <person name="Griggs A."/>
            <person name="Gujja S."/>
            <person name="Heilman E.R."/>
            <person name="Heiman D.I."/>
            <person name="Hepburn T.A."/>
            <person name="Howarth C."/>
            <person name="Jen D."/>
            <person name="Larson L."/>
            <person name="Lewis B."/>
            <person name="Mehta T."/>
            <person name="Park D."/>
            <person name="Pearson M."/>
            <person name="Richards J."/>
            <person name="Roberts A."/>
            <person name="Saif S."/>
            <person name="Shea T.D."/>
            <person name="Shenoy N."/>
            <person name="Sisk P."/>
            <person name="Stolte C."/>
            <person name="Sykes S.N."/>
            <person name="Thomson T."/>
            <person name="Walk T."/>
            <person name="White J."/>
            <person name="Yandava C."/>
            <person name="Straight P."/>
            <person name="Clardy J."/>
            <person name="Hung D."/>
            <person name="Kolter R."/>
            <person name="Mekalanos J."/>
            <person name="Walker S."/>
            <person name="Walsh C.T."/>
            <person name="Wieland-Brown L.C."/>
            <person name="Haas B."/>
            <person name="Nusbaum C."/>
            <person name="Birren B."/>
        </authorList>
    </citation>
    <scope>NUCLEOTIDE SEQUENCE [LARGE SCALE GENOMIC DNA]</scope>
    <source>
        <strain evidence="3">DSM 40736 / JCM 4977 / BCRC 1201 / Tue 494</strain>
    </source>
</reference>
<evidence type="ECO:0000256" key="1">
    <source>
        <dbReference type="SAM" id="MobiDB-lite"/>
    </source>
</evidence>
<sequence>MSPGRGGTGPLDIPEPPEPPAPPGPPDAPAPPAGRAPGAPEALDSSDAPAPGPELELPEAFCVYQAGGA</sequence>
<dbReference type="Proteomes" id="UP000004184">
    <property type="component" value="Unassembled WGS sequence"/>
</dbReference>
<proteinExistence type="predicted"/>